<dbReference type="InterPro" id="IPR017871">
    <property type="entry name" value="ABC_transporter-like_CS"/>
</dbReference>
<evidence type="ECO:0000256" key="3">
    <source>
        <dbReference type="ARBA" id="ARBA00022989"/>
    </source>
</evidence>
<evidence type="ECO:0000259" key="6">
    <source>
        <dbReference type="PROSITE" id="PS50893"/>
    </source>
</evidence>
<feature type="transmembrane region" description="Helical" evidence="5">
    <location>
        <begin position="21"/>
        <end position="41"/>
    </location>
</feature>
<feature type="transmembrane region" description="Helical" evidence="5">
    <location>
        <begin position="283"/>
        <end position="303"/>
    </location>
</feature>
<name>A0ABS6EPA4_9FIRM</name>
<dbReference type="PROSITE" id="PS50893">
    <property type="entry name" value="ABC_TRANSPORTER_2"/>
    <property type="match status" value="1"/>
</dbReference>
<reference evidence="8 9" key="1">
    <citation type="submission" date="2021-06" db="EMBL/GenBank/DDBJ databases">
        <authorList>
            <person name="Sun Q."/>
            <person name="Li D."/>
        </authorList>
    </citation>
    <scope>NUCLEOTIDE SEQUENCE [LARGE SCALE GENOMIC DNA]</scope>
    <source>
        <strain evidence="8 9">MSJd-7</strain>
    </source>
</reference>
<comment type="subcellular location">
    <subcellularLocation>
        <location evidence="1">Membrane</location>
        <topology evidence="1">Multi-pass membrane protein</topology>
    </subcellularLocation>
</comment>
<keyword evidence="9" id="KW-1185">Reference proteome</keyword>
<organism evidence="8 9">
    <name type="scientific">Butyricicoccus intestinisimiae</name>
    <dbReference type="NCBI Taxonomy" id="2841509"/>
    <lineage>
        <taxon>Bacteria</taxon>
        <taxon>Bacillati</taxon>
        <taxon>Bacillota</taxon>
        <taxon>Clostridia</taxon>
        <taxon>Eubacteriales</taxon>
        <taxon>Butyricicoccaceae</taxon>
        <taxon>Butyricicoccus</taxon>
    </lineage>
</organism>
<dbReference type="InterPro" id="IPR003593">
    <property type="entry name" value="AAA+_ATPase"/>
</dbReference>
<feature type="transmembrane region" description="Helical" evidence="5">
    <location>
        <begin position="53"/>
        <end position="73"/>
    </location>
</feature>
<dbReference type="PANTHER" id="PTHR43394:SF1">
    <property type="entry name" value="ATP-BINDING CASSETTE SUB-FAMILY B MEMBER 10, MITOCHONDRIAL"/>
    <property type="match status" value="1"/>
</dbReference>
<dbReference type="InterPro" id="IPR011527">
    <property type="entry name" value="ABC1_TM_dom"/>
</dbReference>
<evidence type="ECO:0000313" key="8">
    <source>
        <dbReference type="EMBL" id="MBU5489511.1"/>
    </source>
</evidence>
<dbReference type="Pfam" id="PF00664">
    <property type="entry name" value="ABC_membrane"/>
    <property type="match status" value="1"/>
</dbReference>
<keyword evidence="4 5" id="KW-0472">Membrane</keyword>
<dbReference type="Proteomes" id="UP000783588">
    <property type="component" value="Unassembled WGS sequence"/>
</dbReference>
<protein>
    <submittedName>
        <fullName evidence="8">ABC transporter ATP-binding protein/permease</fullName>
    </submittedName>
</protein>
<dbReference type="Pfam" id="PF00005">
    <property type="entry name" value="ABC_tran"/>
    <property type="match status" value="1"/>
</dbReference>
<feature type="transmembrane region" description="Helical" evidence="5">
    <location>
        <begin position="236"/>
        <end position="263"/>
    </location>
</feature>
<dbReference type="RefSeq" id="WP_216469104.1">
    <property type="nucleotide sequence ID" value="NZ_JAHLQI010000001.1"/>
</dbReference>
<evidence type="ECO:0000259" key="7">
    <source>
        <dbReference type="PROSITE" id="PS50929"/>
    </source>
</evidence>
<feature type="transmembrane region" description="Helical" evidence="5">
    <location>
        <begin position="157"/>
        <end position="181"/>
    </location>
</feature>
<dbReference type="PANTHER" id="PTHR43394">
    <property type="entry name" value="ATP-DEPENDENT PERMEASE MDL1, MITOCHONDRIAL"/>
    <property type="match status" value="1"/>
</dbReference>
<evidence type="ECO:0000256" key="5">
    <source>
        <dbReference type="SAM" id="Phobius"/>
    </source>
</evidence>
<dbReference type="GO" id="GO:0005524">
    <property type="term" value="F:ATP binding"/>
    <property type="evidence" value="ECO:0007669"/>
    <property type="project" value="UniProtKB-KW"/>
</dbReference>
<keyword evidence="8" id="KW-0547">Nucleotide-binding</keyword>
<dbReference type="PROSITE" id="PS50929">
    <property type="entry name" value="ABC_TM1F"/>
    <property type="match status" value="1"/>
</dbReference>
<feature type="domain" description="ABC transporter" evidence="6">
    <location>
        <begin position="334"/>
        <end position="570"/>
    </location>
</feature>
<dbReference type="EMBL" id="JAHLQI010000001">
    <property type="protein sequence ID" value="MBU5489511.1"/>
    <property type="molecule type" value="Genomic_DNA"/>
</dbReference>
<dbReference type="InterPro" id="IPR039421">
    <property type="entry name" value="Type_1_exporter"/>
</dbReference>
<proteinExistence type="predicted"/>
<dbReference type="InterPro" id="IPR003439">
    <property type="entry name" value="ABC_transporter-like_ATP-bd"/>
</dbReference>
<keyword evidence="3 5" id="KW-1133">Transmembrane helix</keyword>
<keyword evidence="8" id="KW-0067">ATP-binding</keyword>
<keyword evidence="2 5" id="KW-0812">Transmembrane</keyword>
<evidence type="ECO:0000256" key="4">
    <source>
        <dbReference type="ARBA" id="ARBA00023136"/>
    </source>
</evidence>
<feature type="domain" description="ABC transmembrane type-1" evidence="7">
    <location>
        <begin position="17"/>
        <end position="301"/>
    </location>
</feature>
<dbReference type="PROSITE" id="PS00211">
    <property type="entry name" value="ABC_TRANSPORTER_1"/>
    <property type="match status" value="1"/>
</dbReference>
<evidence type="ECO:0000256" key="1">
    <source>
        <dbReference type="ARBA" id="ARBA00004141"/>
    </source>
</evidence>
<dbReference type="CDD" id="cd18548">
    <property type="entry name" value="ABC_6TM_Tm287_like"/>
    <property type="match status" value="1"/>
</dbReference>
<accession>A0ABS6EPA4</accession>
<dbReference type="SMART" id="SM00382">
    <property type="entry name" value="AAA"/>
    <property type="match status" value="1"/>
</dbReference>
<comment type="caution">
    <text evidence="8">The sequence shown here is derived from an EMBL/GenBank/DDBJ whole genome shotgun (WGS) entry which is preliminary data.</text>
</comment>
<evidence type="ECO:0000313" key="9">
    <source>
        <dbReference type="Proteomes" id="UP000783588"/>
    </source>
</evidence>
<feature type="transmembrane region" description="Helical" evidence="5">
    <location>
        <begin position="133"/>
        <end position="151"/>
    </location>
</feature>
<gene>
    <name evidence="8" type="ORF">KQI75_02515</name>
</gene>
<sequence length="578" mass="64257">MIKMLMGSIRQYKRESLLSPLFVALEVVLECLLPLVMASMIDNMTGNSMAPIIKYGIALACMAMLSLLCGALAGKYAATASCGFAKNLRQDLFFKIQDFSFADIDTFSTSSLVTRMTTDVTNVQNAYQMIIRVAVRTPLMLIFSVIMGMSISVRISLIFLAMIPIIGGALLGIAWHVFPIFKRIFKKYDRMNESVQENIAGIRVVKSFVREDYAREKFYAQSESVRRDFTHVEKILALNAPIMMFGIYVCMLLVSLVGANIIISSHGSALTTGELSSLINYGVQILASMMMFSMVFVMCMMAAEPVQRITEVLKHESVLENPENGKKTLRDGSISFDHVSFRYSDKSKKYALSDITFDIPSGATIGIIGGTGSSKTSLIQLISRLYDTTEGSVRVGGADVREYDLESLRSEVAVVLQKNILFSGTIKENLRWGDKNASDAELERVCRLAQADEFIQQFPQKYDTYIERGGSNVSGGQKQRLCIARALLKKPKILILDDSTSAVDTKTDALIRQAFRQEIPDTTKIIIAQRISSVEDADQIFVMEDGCIVERGTHDELVARGGIYREVYDSQTKSREEA</sequence>
<evidence type="ECO:0000256" key="2">
    <source>
        <dbReference type="ARBA" id="ARBA00022692"/>
    </source>
</evidence>